<dbReference type="AlphaFoldDB" id="L1KXU3"/>
<protein>
    <submittedName>
        <fullName evidence="1">Uncharacterized protein</fullName>
    </submittedName>
</protein>
<dbReference type="EMBL" id="AEJC01000303">
    <property type="protein sequence ID" value="EKX65178.1"/>
    <property type="molecule type" value="Genomic_DNA"/>
</dbReference>
<accession>L1KXU3</accession>
<comment type="caution">
    <text evidence="1">The sequence shown here is derived from an EMBL/GenBank/DDBJ whole genome shotgun (WGS) entry which is preliminary data.</text>
</comment>
<name>L1KXU3_9ACTN</name>
<gene>
    <name evidence="1" type="ORF">STRIP9103_05228</name>
</gene>
<reference evidence="1 2" key="1">
    <citation type="submission" date="2012-11" db="EMBL/GenBank/DDBJ databases">
        <authorList>
            <person name="Huguet-Tapia J.C."/>
            <person name="Durkin A.S."/>
            <person name="Pettis G.S."/>
            <person name="Badger J.H."/>
        </authorList>
    </citation>
    <scope>NUCLEOTIDE SEQUENCE [LARGE SCALE GENOMIC DNA]</scope>
    <source>
        <strain evidence="1 2">91-03</strain>
    </source>
</reference>
<sequence length="58" mass="6008">MISVLVHRVTSCEPCGGPGLLMVVLSGPRVTVPPGALPDVSCGQPEPAFVEYYSSAVH</sequence>
<keyword evidence="2" id="KW-1185">Reference proteome</keyword>
<dbReference type="Proteomes" id="UP000010411">
    <property type="component" value="Unassembled WGS sequence"/>
</dbReference>
<evidence type="ECO:0000313" key="2">
    <source>
        <dbReference type="Proteomes" id="UP000010411"/>
    </source>
</evidence>
<organism evidence="1 2">
    <name type="scientific">Streptomyces ipomoeae 91-03</name>
    <dbReference type="NCBI Taxonomy" id="698759"/>
    <lineage>
        <taxon>Bacteria</taxon>
        <taxon>Bacillati</taxon>
        <taxon>Actinomycetota</taxon>
        <taxon>Actinomycetes</taxon>
        <taxon>Kitasatosporales</taxon>
        <taxon>Streptomycetaceae</taxon>
        <taxon>Streptomyces</taxon>
    </lineage>
</organism>
<proteinExistence type="predicted"/>
<evidence type="ECO:0000313" key="1">
    <source>
        <dbReference type="EMBL" id="EKX65178.1"/>
    </source>
</evidence>